<proteinExistence type="predicted"/>
<dbReference type="Proteomes" id="UP001218188">
    <property type="component" value="Unassembled WGS sequence"/>
</dbReference>
<accession>A0AAD6X4E6</accession>
<keyword evidence="3" id="KW-1185">Reference proteome</keyword>
<feature type="region of interest" description="Disordered" evidence="1">
    <location>
        <begin position="32"/>
        <end position="63"/>
    </location>
</feature>
<evidence type="ECO:0000313" key="2">
    <source>
        <dbReference type="EMBL" id="KAJ7036292.1"/>
    </source>
</evidence>
<dbReference type="EMBL" id="JARJCM010000044">
    <property type="protein sequence ID" value="KAJ7036292.1"/>
    <property type="molecule type" value="Genomic_DNA"/>
</dbReference>
<name>A0AAD6X4E6_9AGAR</name>
<organism evidence="2 3">
    <name type="scientific">Mycena alexandri</name>
    <dbReference type="NCBI Taxonomy" id="1745969"/>
    <lineage>
        <taxon>Eukaryota</taxon>
        <taxon>Fungi</taxon>
        <taxon>Dikarya</taxon>
        <taxon>Basidiomycota</taxon>
        <taxon>Agaricomycotina</taxon>
        <taxon>Agaricomycetes</taxon>
        <taxon>Agaricomycetidae</taxon>
        <taxon>Agaricales</taxon>
        <taxon>Marasmiineae</taxon>
        <taxon>Mycenaceae</taxon>
        <taxon>Mycena</taxon>
    </lineage>
</organism>
<evidence type="ECO:0000256" key="1">
    <source>
        <dbReference type="SAM" id="MobiDB-lite"/>
    </source>
</evidence>
<gene>
    <name evidence="2" type="ORF">C8F04DRAFT_1096005</name>
</gene>
<dbReference type="AlphaFoldDB" id="A0AAD6X4E6"/>
<sequence length="230" mass="25291">MRSAGVAANSVVRTASIVNKVVWTPQSFPGHNSLPRRPLPVGSAPLEKRQSLARPSGAVDSRGRLGISSPRSIHWLLSCIAKTRILRHIGDGTPEITPLPSPRPPSLPVDAAEDLPLPCMYRTRHRRSIASDVEYRRSCQRHDTDLANLDGVLVRIGLRHLAWRPCNAGLIAPCAQRRRPCHGCPARHACSVAASHRRCPPRHGRHPYLPFVRPSLDMPQPCYLGDAAQS</sequence>
<protein>
    <submittedName>
        <fullName evidence="2">Uncharacterized protein</fullName>
    </submittedName>
</protein>
<comment type="caution">
    <text evidence="2">The sequence shown here is derived from an EMBL/GenBank/DDBJ whole genome shotgun (WGS) entry which is preliminary data.</text>
</comment>
<evidence type="ECO:0000313" key="3">
    <source>
        <dbReference type="Proteomes" id="UP001218188"/>
    </source>
</evidence>
<reference evidence="2" key="1">
    <citation type="submission" date="2023-03" db="EMBL/GenBank/DDBJ databases">
        <title>Massive genome expansion in bonnet fungi (Mycena s.s.) driven by repeated elements and novel gene families across ecological guilds.</title>
        <authorList>
            <consortium name="Lawrence Berkeley National Laboratory"/>
            <person name="Harder C.B."/>
            <person name="Miyauchi S."/>
            <person name="Viragh M."/>
            <person name="Kuo A."/>
            <person name="Thoen E."/>
            <person name="Andreopoulos B."/>
            <person name="Lu D."/>
            <person name="Skrede I."/>
            <person name="Drula E."/>
            <person name="Henrissat B."/>
            <person name="Morin E."/>
            <person name="Kohler A."/>
            <person name="Barry K."/>
            <person name="LaButti K."/>
            <person name="Morin E."/>
            <person name="Salamov A."/>
            <person name="Lipzen A."/>
            <person name="Mereny Z."/>
            <person name="Hegedus B."/>
            <person name="Baldrian P."/>
            <person name="Stursova M."/>
            <person name="Weitz H."/>
            <person name="Taylor A."/>
            <person name="Grigoriev I.V."/>
            <person name="Nagy L.G."/>
            <person name="Martin F."/>
            <person name="Kauserud H."/>
        </authorList>
    </citation>
    <scope>NUCLEOTIDE SEQUENCE</scope>
    <source>
        <strain evidence="2">CBHHK200</strain>
    </source>
</reference>